<proteinExistence type="predicted"/>
<accession>A0A239CG30</accession>
<dbReference type="Gene3D" id="3.10.450.50">
    <property type="match status" value="1"/>
</dbReference>
<evidence type="ECO:0000259" key="1">
    <source>
        <dbReference type="Pfam" id="PF12680"/>
    </source>
</evidence>
<dbReference type="SUPFAM" id="SSF54427">
    <property type="entry name" value="NTF2-like"/>
    <property type="match status" value="1"/>
</dbReference>
<evidence type="ECO:0000313" key="2">
    <source>
        <dbReference type="EMBL" id="SNS18641.1"/>
    </source>
</evidence>
<dbReference type="EMBL" id="FZOG01000002">
    <property type="protein sequence ID" value="SNS18641.1"/>
    <property type="molecule type" value="Genomic_DNA"/>
</dbReference>
<dbReference type="InterPro" id="IPR032710">
    <property type="entry name" value="NTF2-like_dom_sf"/>
</dbReference>
<dbReference type="GO" id="GO:0016853">
    <property type="term" value="F:isomerase activity"/>
    <property type="evidence" value="ECO:0007669"/>
    <property type="project" value="UniProtKB-KW"/>
</dbReference>
<dbReference type="Proteomes" id="UP000242915">
    <property type="component" value="Unassembled WGS sequence"/>
</dbReference>
<evidence type="ECO:0000313" key="3">
    <source>
        <dbReference type="Proteomes" id="UP000242915"/>
    </source>
</evidence>
<gene>
    <name evidence="2" type="ORF">SAMN05216255_1670</name>
</gene>
<organism evidence="2 3">
    <name type="scientific">Pseudomonas segetis</name>
    <dbReference type="NCBI Taxonomy" id="298908"/>
    <lineage>
        <taxon>Bacteria</taxon>
        <taxon>Pseudomonadati</taxon>
        <taxon>Pseudomonadota</taxon>
        <taxon>Gammaproteobacteria</taxon>
        <taxon>Pseudomonadales</taxon>
        <taxon>Pseudomonadaceae</taxon>
        <taxon>Pseudomonas</taxon>
    </lineage>
</organism>
<reference evidence="3" key="1">
    <citation type="submission" date="2017-06" db="EMBL/GenBank/DDBJ databases">
        <authorList>
            <person name="Varghese N."/>
            <person name="Submissions S."/>
        </authorList>
    </citation>
    <scope>NUCLEOTIDE SEQUENCE [LARGE SCALE GENOMIC DNA]</scope>
    <source>
        <strain evidence="3">CIP 108523</strain>
    </source>
</reference>
<dbReference type="Pfam" id="PF12680">
    <property type="entry name" value="SnoaL_2"/>
    <property type="match status" value="1"/>
</dbReference>
<dbReference type="InterPro" id="IPR037401">
    <property type="entry name" value="SnoaL-like"/>
</dbReference>
<keyword evidence="2" id="KW-0413">Isomerase</keyword>
<keyword evidence="3" id="KW-1185">Reference proteome</keyword>
<dbReference type="AlphaFoldDB" id="A0A239CG30"/>
<dbReference type="RefSeq" id="WP_010486612.1">
    <property type="nucleotide sequence ID" value="NZ_FZOG01000002.1"/>
</dbReference>
<sequence length="157" mass="17728">MNPANGRLIQDFYTAFQQLDAEAMANCYASDVRFSDPVFPDLRGEDAVDMWRMLTQRATDFSLSFDNIQADEQRGSAQWVATYVFSPTGNTVVNRINAHFKFADGKIVEHRDQFDLWRWAAQALGLKGRLLGWTPLVHKAIRGQAAKGLAQFQAART</sequence>
<name>A0A239CG30_9PSED</name>
<protein>
    <submittedName>
        <fullName evidence="2">Ketosteroid isomerase-related protein</fullName>
    </submittedName>
</protein>
<feature type="domain" description="SnoaL-like" evidence="1">
    <location>
        <begin position="9"/>
        <end position="110"/>
    </location>
</feature>